<dbReference type="STRING" id="1818881.A3196_08835"/>
<accession>A0A1E2UQT5</accession>
<name>A0A1E2UQT5_9GAMM</name>
<evidence type="ECO:0000259" key="6">
    <source>
        <dbReference type="Pfam" id="PF00291"/>
    </source>
</evidence>
<dbReference type="Proteomes" id="UP000094849">
    <property type="component" value="Unassembled WGS sequence"/>
</dbReference>
<dbReference type="SUPFAM" id="SSF53686">
    <property type="entry name" value="Tryptophan synthase beta subunit-like PLP-dependent enzymes"/>
    <property type="match status" value="1"/>
</dbReference>
<comment type="cofactor">
    <cofactor evidence="1">
        <name>pyridoxal 5'-phosphate</name>
        <dbReference type="ChEBI" id="CHEBI:597326"/>
    </cofactor>
</comment>
<feature type="active site" description="Nucleophile" evidence="4">
    <location>
        <position position="76"/>
    </location>
</feature>
<comment type="similarity">
    <text evidence="2">Belongs to the ACC deaminase/D-cysteine desulfhydrase family.</text>
</comment>
<dbReference type="OrthoDB" id="9801249at2"/>
<dbReference type="PIRSF" id="PIRSF006278">
    <property type="entry name" value="ACCD_DCysDesulf"/>
    <property type="match status" value="1"/>
</dbReference>
<feature type="domain" description="Tryptophan synthase beta chain-like PALP" evidence="6">
    <location>
        <begin position="10"/>
        <end position="313"/>
    </location>
</feature>
<protein>
    <submittedName>
        <fullName evidence="7">D-cysteine desulfhydrase</fullName>
    </submittedName>
</protein>
<dbReference type="GO" id="GO:0019148">
    <property type="term" value="F:D-cysteine desulfhydrase activity"/>
    <property type="evidence" value="ECO:0007669"/>
    <property type="project" value="TreeGrafter"/>
</dbReference>
<feature type="modified residue" description="N6-(pyridoxal phosphate)lysine" evidence="5">
    <location>
        <position position="49"/>
    </location>
</feature>
<evidence type="ECO:0000256" key="5">
    <source>
        <dbReference type="PIRSR" id="PIRSR006278-2"/>
    </source>
</evidence>
<dbReference type="Pfam" id="PF00291">
    <property type="entry name" value="PALP"/>
    <property type="match status" value="1"/>
</dbReference>
<dbReference type="RefSeq" id="WP_069004588.1">
    <property type="nucleotide sequence ID" value="NZ_LVJX01000005.1"/>
</dbReference>
<comment type="caution">
    <text evidence="7">The sequence shown here is derived from an EMBL/GenBank/DDBJ whole genome shotgun (WGS) entry which is preliminary data.</text>
</comment>
<evidence type="ECO:0000313" key="7">
    <source>
        <dbReference type="EMBL" id="ODB96854.1"/>
    </source>
</evidence>
<sequence>MSITSPSKVNLGLFPTPITKLSRLSSLLNGPEIFMKRDDLSGLALGGNKTRKLEYLFYDAITKGCDTVVTAGAAQSNHCRQTAAAAALLHKSCHLVLGGEPPDTANGNLMLDKLFGSQVHWRGVHRKGEDIPEIVENLKREGSQPYVIPYGGSNEIGAYGFVHAMAELEMQLDTSAITHIVFASSSGGTHAGMMLGKVLLHKAYRLIGINIDKGESNTIPFGDFIVELANRTSLSINSDRRFTAEELILNGDYVGDGYGVIGELEREAISLTAENEAILLDPVYTGRAMGGLIDMIRGGEFNKTDKVLFWHTGGVPALFAYADSLDG</sequence>
<dbReference type="InterPro" id="IPR001926">
    <property type="entry name" value="TrpB-like_PALP"/>
</dbReference>
<evidence type="ECO:0000256" key="3">
    <source>
        <dbReference type="ARBA" id="ARBA00022898"/>
    </source>
</evidence>
<evidence type="ECO:0000256" key="4">
    <source>
        <dbReference type="PIRSR" id="PIRSR006278-1"/>
    </source>
</evidence>
<dbReference type="Gene3D" id="3.40.50.1100">
    <property type="match status" value="2"/>
</dbReference>
<gene>
    <name evidence="7" type="ORF">A3196_08835</name>
</gene>
<evidence type="ECO:0000313" key="8">
    <source>
        <dbReference type="Proteomes" id="UP000094849"/>
    </source>
</evidence>
<keyword evidence="8" id="KW-1185">Reference proteome</keyword>
<reference evidence="7 8" key="1">
    <citation type="submission" date="2016-03" db="EMBL/GenBank/DDBJ databases">
        <title>Chemosynthetic sulphur-oxidizing symbionts of marine invertebrate animals are capable of nitrogen fixation.</title>
        <authorList>
            <person name="Petersen J.M."/>
            <person name="Kemper A."/>
            <person name="Gruber-Vodicka H."/>
            <person name="Cardini U."/>
            <person name="Geest Mvander."/>
            <person name="Kleiner M."/>
            <person name="Bulgheresi S."/>
            <person name="Fussmann M."/>
            <person name="Herbold C."/>
            <person name="Seah B.K.B."/>
            <person name="Antony C.Paul."/>
            <person name="Liu D."/>
            <person name="Belitz A."/>
            <person name="Weber M."/>
        </authorList>
    </citation>
    <scope>NUCLEOTIDE SEQUENCE [LARGE SCALE GENOMIC DNA]</scope>
    <source>
        <strain evidence="7">G_D</strain>
    </source>
</reference>
<proteinExistence type="inferred from homology"/>
<dbReference type="PANTHER" id="PTHR43780">
    <property type="entry name" value="1-AMINOCYCLOPROPANE-1-CARBOXYLATE DEAMINASE-RELATED"/>
    <property type="match status" value="1"/>
</dbReference>
<dbReference type="EMBL" id="LVJZ01000003">
    <property type="protein sequence ID" value="ODB96854.1"/>
    <property type="molecule type" value="Genomic_DNA"/>
</dbReference>
<keyword evidence="3 5" id="KW-0663">Pyridoxal phosphate</keyword>
<dbReference type="InterPro" id="IPR036052">
    <property type="entry name" value="TrpB-like_PALP_sf"/>
</dbReference>
<evidence type="ECO:0000256" key="1">
    <source>
        <dbReference type="ARBA" id="ARBA00001933"/>
    </source>
</evidence>
<dbReference type="AlphaFoldDB" id="A0A1E2UQT5"/>
<organism evidence="7 8">
    <name type="scientific">Candidatus Thiodiazotropha endoloripes</name>
    <dbReference type="NCBI Taxonomy" id="1818881"/>
    <lineage>
        <taxon>Bacteria</taxon>
        <taxon>Pseudomonadati</taxon>
        <taxon>Pseudomonadota</taxon>
        <taxon>Gammaproteobacteria</taxon>
        <taxon>Chromatiales</taxon>
        <taxon>Sedimenticolaceae</taxon>
        <taxon>Candidatus Thiodiazotropha</taxon>
    </lineage>
</organism>
<dbReference type="PANTHER" id="PTHR43780:SF2">
    <property type="entry name" value="1-AMINOCYCLOPROPANE-1-CARBOXYLATE DEAMINASE-RELATED"/>
    <property type="match status" value="1"/>
</dbReference>
<dbReference type="InterPro" id="IPR027278">
    <property type="entry name" value="ACCD_DCysDesulf"/>
</dbReference>
<evidence type="ECO:0000256" key="2">
    <source>
        <dbReference type="ARBA" id="ARBA00008639"/>
    </source>
</evidence>